<dbReference type="AlphaFoldDB" id="A0A9W5XIS7"/>
<evidence type="ECO:0000313" key="4">
    <source>
        <dbReference type="Proteomes" id="UP000607311"/>
    </source>
</evidence>
<comment type="caution">
    <text evidence="3">The sequence shown here is derived from an EMBL/GenBank/DDBJ whole genome shotgun (WGS) entry which is preliminary data.</text>
</comment>
<evidence type="ECO:0000313" key="3">
    <source>
        <dbReference type="EMBL" id="GIJ32585.1"/>
    </source>
</evidence>
<keyword evidence="2" id="KW-0732">Signal</keyword>
<reference evidence="3" key="1">
    <citation type="submission" date="2021-01" db="EMBL/GenBank/DDBJ databases">
        <title>Whole genome shotgun sequence of Verrucosispora sediminis NBRC 107745.</title>
        <authorList>
            <person name="Komaki H."/>
            <person name="Tamura T."/>
        </authorList>
    </citation>
    <scope>NUCLEOTIDE SEQUENCE</scope>
    <source>
        <strain evidence="3">NBRC 107745</strain>
    </source>
</reference>
<dbReference type="PROSITE" id="PS51257">
    <property type="entry name" value="PROKAR_LIPOPROTEIN"/>
    <property type="match status" value="1"/>
</dbReference>
<evidence type="ECO:0008006" key="5">
    <source>
        <dbReference type="Google" id="ProtNLM"/>
    </source>
</evidence>
<gene>
    <name evidence="3" type="ORF">Vse01_17330</name>
</gene>
<feature type="region of interest" description="Disordered" evidence="1">
    <location>
        <begin position="28"/>
        <end position="64"/>
    </location>
</feature>
<dbReference type="RefSeq" id="WP_093406996.1">
    <property type="nucleotide sequence ID" value="NZ_BOPD01000010.1"/>
</dbReference>
<protein>
    <recommendedName>
        <fullName evidence="5">DUF3558 domain-containing protein</fullName>
    </recommendedName>
</protein>
<evidence type="ECO:0000256" key="2">
    <source>
        <dbReference type="SAM" id="SignalP"/>
    </source>
</evidence>
<feature type="chain" id="PRO_5040974094" description="DUF3558 domain-containing protein" evidence="2">
    <location>
        <begin position="28"/>
        <end position="175"/>
    </location>
</feature>
<dbReference type="EMBL" id="BOPD01000010">
    <property type="protein sequence ID" value="GIJ32585.1"/>
    <property type="molecule type" value="Genomic_DNA"/>
</dbReference>
<accession>A0A9W5XIS7</accession>
<keyword evidence="4" id="KW-1185">Reference proteome</keyword>
<name>A0A9W5XIS7_9ACTN</name>
<sequence>MEILRRLAKAAVVGGVLAMLVACGSDAGSGSSTPGAAPGAAESVDGAAPDDDAGSLTEPKGEECERLTTDEVADAIGAHDGGQHDYQLGGCVWTATSGGEAIHASVLSKDEYEAVAEIGEPVSGSADGAVYDEIHGELWFPCGSGEFCGIKADIGDSGRRKEVALRMGTVLQGRL</sequence>
<dbReference type="Proteomes" id="UP000607311">
    <property type="component" value="Unassembled WGS sequence"/>
</dbReference>
<feature type="signal peptide" evidence="2">
    <location>
        <begin position="1"/>
        <end position="27"/>
    </location>
</feature>
<dbReference type="OrthoDB" id="3381513at2"/>
<feature type="compositionally biased region" description="Low complexity" evidence="1">
    <location>
        <begin position="28"/>
        <end position="43"/>
    </location>
</feature>
<organism evidence="3 4">
    <name type="scientific">Micromonospora sediminimaris</name>
    <dbReference type="NCBI Taxonomy" id="547162"/>
    <lineage>
        <taxon>Bacteria</taxon>
        <taxon>Bacillati</taxon>
        <taxon>Actinomycetota</taxon>
        <taxon>Actinomycetes</taxon>
        <taxon>Micromonosporales</taxon>
        <taxon>Micromonosporaceae</taxon>
        <taxon>Micromonospora</taxon>
    </lineage>
</organism>
<proteinExistence type="predicted"/>
<evidence type="ECO:0000256" key="1">
    <source>
        <dbReference type="SAM" id="MobiDB-lite"/>
    </source>
</evidence>